<dbReference type="RefSeq" id="WP_324180512.1">
    <property type="nucleotide sequence ID" value="NZ_BAABAW010000006.1"/>
</dbReference>
<evidence type="ECO:0000313" key="2">
    <source>
        <dbReference type="Proteomes" id="UP001327027"/>
    </source>
</evidence>
<organism evidence="1 2">
    <name type="scientific">Aquimarina gracilis</name>
    <dbReference type="NCBI Taxonomy" id="874422"/>
    <lineage>
        <taxon>Bacteria</taxon>
        <taxon>Pseudomonadati</taxon>
        <taxon>Bacteroidota</taxon>
        <taxon>Flavobacteriia</taxon>
        <taxon>Flavobacteriales</taxon>
        <taxon>Flavobacteriaceae</taxon>
        <taxon>Aquimarina</taxon>
    </lineage>
</organism>
<evidence type="ECO:0000313" key="1">
    <source>
        <dbReference type="EMBL" id="MEB3346483.1"/>
    </source>
</evidence>
<gene>
    <name evidence="1" type="ORF">U6A24_13480</name>
</gene>
<sequence length="240" mass="27553">MNYIFCSKHDQSAIWLYQVLKDQFDALEIVTEDMLWYNKSLRLKISSNASHFDIRLHNGIQINSDTTNMVINRFTRLPADHFMYVENNDKEYAQSESNAVLVSLLNTIKGEVYNPATANCLYGTLKHPQQWLKMVAQQGGNTITYPFEKALSYQYVSEIKVLVMFGQMVFCNVNIPEDVKSLCLKLSQKSNNPIIEFTFLQDKIGAMHFSTANLLPNFKEYISRENATNIATFIHQLVAA</sequence>
<dbReference type="Proteomes" id="UP001327027">
    <property type="component" value="Unassembled WGS sequence"/>
</dbReference>
<name>A0ABU5ZXA7_9FLAO</name>
<proteinExistence type="predicted"/>
<dbReference type="EMBL" id="JAYKLX010000006">
    <property type="protein sequence ID" value="MEB3346483.1"/>
    <property type="molecule type" value="Genomic_DNA"/>
</dbReference>
<reference evidence="1 2" key="1">
    <citation type="journal article" date="2013" name="Int. J. Syst. Evol. Microbiol.">
        <title>Aquimarina gracilis sp. nov., isolated from the gut microflora of a mussel, Mytilus coruscus, and emended description of Aquimarina spongiae.</title>
        <authorList>
            <person name="Park S.C."/>
            <person name="Choe H.N."/>
            <person name="Baik K.S."/>
            <person name="Seong C.N."/>
        </authorList>
    </citation>
    <scope>NUCLEOTIDE SEQUENCE [LARGE SCALE GENOMIC DNA]</scope>
    <source>
        <strain evidence="1 2">PSC32</strain>
    </source>
</reference>
<keyword evidence="2" id="KW-1185">Reference proteome</keyword>
<comment type="caution">
    <text evidence="1">The sequence shown here is derived from an EMBL/GenBank/DDBJ whole genome shotgun (WGS) entry which is preliminary data.</text>
</comment>
<protein>
    <submittedName>
        <fullName evidence="1">Uncharacterized protein</fullName>
    </submittedName>
</protein>
<accession>A0ABU5ZXA7</accession>